<evidence type="ECO:0000313" key="2">
    <source>
        <dbReference type="Proteomes" id="UP001501495"/>
    </source>
</evidence>
<protein>
    <recommendedName>
        <fullName evidence="3">Alpha/beta hydrolase</fullName>
    </recommendedName>
</protein>
<dbReference type="SUPFAM" id="SSF53474">
    <property type="entry name" value="alpha/beta-Hydrolases"/>
    <property type="match status" value="1"/>
</dbReference>
<gene>
    <name evidence="1" type="ORF">GCM10022215_27240</name>
</gene>
<proteinExistence type="predicted"/>
<accession>A0ABP7XMT8</accession>
<dbReference type="RefSeq" id="WP_344733992.1">
    <property type="nucleotide sequence ID" value="NZ_BAAAZH010000020.1"/>
</dbReference>
<dbReference type="InterPro" id="IPR029058">
    <property type="entry name" value="AB_hydrolase_fold"/>
</dbReference>
<organism evidence="1 2">
    <name type="scientific">Nocardioides fonticola</name>
    <dbReference type="NCBI Taxonomy" id="450363"/>
    <lineage>
        <taxon>Bacteria</taxon>
        <taxon>Bacillati</taxon>
        <taxon>Actinomycetota</taxon>
        <taxon>Actinomycetes</taxon>
        <taxon>Propionibacteriales</taxon>
        <taxon>Nocardioidaceae</taxon>
        <taxon>Nocardioides</taxon>
    </lineage>
</organism>
<dbReference type="Proteomes" id="UP001501495">
    <property type="component" value="Unassembled WGS sequence"/>
</dbReference>
<evidence type="ECO:0000313" key="1">
    <source>
        <dbReference type="EMBL" id="GAA4121908.1"/>
    </source>
</evidence>
<sequence length="443" mass="44371">MSGSGAGVTVTGGVAGVEARTEALYDVADHCDACGDRVRELALRLAVLLTDPTLVASAPFAPASYAEVTLRLGRATGGPRSAVAAALLLEADARAVRAALALLEAADVLAEEAVAEVDAAAVLGIGVLAVGTAPAWRPFLDDHGVTADELGQRALVAHPGLADHLIRGLGGPGVLPGAAGAAAGLSLLYERGHGRAERRDVPMPGGAPSTVTALTEHLAAVAALARTPDGEGTIEVQTLHTPDGPRHIVYLPGTDDMTTLPWQRDGDVRDMGANLELVGGRGTAYGDGVLAALAQAGVRSDEPVLLVGHSQGGLLAGRLATEGGHGYDVVGAVTLGAPLGTVPHLPDGVGVLALENSHDVVPHLDGRANPDEVGLVTLTADGGGSDVVGAHEFPAYEQVAAAADASTDPSVTAQLAAFDAAGFLRGGAGAATTSQVFRITREP</sequence>
<evidence type="ECO:0008006" key="3">
    <source>
        <dbReference type="Google" id="ProtNLM"/>
    </source>
</evidence>
<keyword evidence="2" id="KW-1185">Reference proteome</keyword>
<name>A0ABP7XMT8_9ACTN</name>
<comment type="caution">
    <text evidence="1">The sequence shown here is derived from an EMBL/GenBank/DDBJ whole genome shotgun (WGS) entry which is preliminary data.</text>
</comment>
<dbReference type="Gene3D" id="3.40.50.1820">
    <property type="entry name" value="alpha/beta hydrolase"/>
    <property type="match status" value="1"/>
</dbReference>
<reference evidence="2" key="1">
    <citation type="journal article" date="2019" name="Int. J. Syst. Evol. Microbiol.">
        <title>The Global Catalogue of Microorganisms (GCM) 10K type strain sequencing project: providing services to taxonomists for standard genome sequencing and annotation.</title>
        <authorList>
            <consortium name="The Broad Institute Genomics Platform"/>
            <consortium name="The Broad Institute Genome Sequencing Center for Infectious Disease"/>
            <person name="Wu L."/>
            <person name="Ma J."/>
        </authorList>
    </citation>
    <scope>NUCLEOTIDE SEQUENCE [LARGE SCALE GENOMIC DNA]</scope>
    <source>
        <strain evidence="2">JCM 16703</strain>
    </source>
</reference>
<dbReference type="EMBL" id="BAAAZH010000020">
    <property type="protein sequence ID" value="GAA4121908.1"/>
    <property type="molecule type" value="Genomic_DNA"/>
</dbReference>